<accession>A0ABP7BMP5</accession>
<name>A0ABP7BMP5_9MICO</name>
<reference evidence="4" key="1">
    <citation type="journal article" date="2019" name="Int. J. Syst. Evol. Microbiol.">
        <title>The Global Catalogue of Microorganisms (GCM) 10K type strain sequencing project: providing services to taxonomists for standard genome sequencing and annotation.</title>
        <authorList>
            <consortium name="The Broad Institute Genomics Platform"/>
            <consortium name="The Broad Institute Genome Sequencing Center for Infectious Disease"/>
            <person name="Wu L."/>
            <person name="Ma J."/>
        </authorList>
    </citation>
    <scope>NUCLEOTIDE SEQUENCE [LARGE SCALE GENOMIC DNA]</scope>
    <source>
        <strain evidence="4">JCM 16546</strain>
    </source>
</reference>
<comment type="similarity">
    <text evidence="1">Belongs to the asp23 family.</text>
</comment>
<keyword evidence="4" id="KW-1185">Reference proteome</keyword>
<evidence type="ECO:0000256" key="2">
    <source>
        <dbReference type="SAM" id="MobiDB-lite"/>
    </source>
</evidence>
<dbReference type="PANTHER" id="PTHR34297:SF3">
    <property type="entry name" value="ALKALINE SHOCK PROTEIN 23"/>
    <property type="match status" value="1"/>
</dbReference>
<dbReference type="PANTHER" id="PTHR34297">
    <property type="entry name" value="HYPOTHETICAL CYTOSOLIC PROTEIN-RELATED"/>
    <property type="match status" value="1"/>
</dbReference>
<dbReference type="InterPro" id="IPR005531">
    <property type="entry name" value="Asp23"/>
</dbReference>
<comment type="caution">
    <text evidence="3">The sequence shown here is derived from an EMBL/GenBank/DDBJ whole genome shotgun (WGS) entry which is preliminary data.</text>
</comment>
<organism evidence="3 4">
    <name type="scientific">Microbacterium marinilacus</name>
    <dbReference type="NCBI Taxonomy" id="415209"/>
    <lineage>
        <taxon>Bacteria</taxon>
        <taxon>Bacillati</taxon>
        <taxon>Actinomycetota</taxon>
        <taxon>Actinomycetes</taxon>
        <taxon>Micrococcales</taxon>
        <taxon>Microbacteriaceae</taxon>
        <taxon>Microbacterium</taxon>
    </lineage>
</organism>
<dbReference type="EMBL" id="BAAAYV010000013">
    <property type="protein sequence ID" value="GAA3663681.1"/>
    <property type="molecule type" value="Genomic_DNA"/>
</dbReference>
<evidence type="ECO:0000313" key="4">
    <source>
        <dbReference type="Proteomes" id="UP001410795"/>
    </source>
</evidence>
<dbReference type="Pfam" id="PF03780">
    <property type="entry name" value="Asp23"/>
    <property type="match status" value="1"/>
</dbReference>
<evidence type="ECO:0000313" key="3">
    <source>
        <dbReference type="EMBL" id="GAA3663681.1"/>
    </source>
</evidence>
<protein>
    <submittedName>
        <fullName evidence="3">Asp23/Gls24 family envelope stress response protein</fullName>
    </submittedName>
</protein>
<sequence>MARAAAPLILEVVLMAADETNTTVASQSGAPETRTAGAPTVTSRVDRGTSAPRPVDGGSSAGRTTIAEGVVAKVAGIAAREVKGVHALGGGGARALGALRDAVNATDLTQGVRVEVGETQAAADITIVVDYPTPIQEVAENVRASVTAAITRLVGLQVVEVNVDVNDVHLPTDDAADDDAESRVS</sequence>
<dbReference type="Proteomes" id="UP001410795">
    <property type="component" value="Unassembled WGS sequence"/>
</dbReference>
<feature type="region of interest" description="Disordered" evidence="2">
    <location>
        <begin position="22"/>
        <end position="62"/>
    </location>
</feature>
<proteinExistence type="inferred from homology"/>
<evidence type="ECO:0000256" key="1">
    <source>
        <dbReference type="ARBA" id="ARBA00005721"/>
    </source>
</evidence>
<gene>
    <name evidence="3" type="ORF">GCM10022202_26960</name>
</gene>